<feature type="domain" description="Ubiquitin-like" evidence="4">
    <location>
        <begin position="133"/>
        <end position="211"/>
    </location>
</feature>
<comment type="caution">
    <text evidence="5">The sequence shown here is derived from an EMBL/GenBank/DDBJ whole genome shotgun (WGS) entry which is preliminary data.</text>
</comment>
<evidence type="ECO:0000256" key="3">
    <source>
        <dbReference type="SAM" id="MobiDB-lite"/>
    </source>
</evidence>
<evidence type="ECO:0000313" key="6">
    <source>
        <dbReference type="Proteomes" id="UP000030816"/>
    </source>
</evidence>
<dbReference type="AlphaFoldDB" id="A0A0B2X0I6"/>
<dbReference type="PROSITE" id="PS50053">
    <property type="entry name" value="UBIQUITIN_2"/>
    <property type="match status" value="1"/>
</dbReference>
<dbReference type="Pfam" id="PF17183">
    <property type="entry name" value="Get5_C"/>
    <property type="match status" value="1"/>
</dbReference>
<dbReference type="InterPro" id="IPR049256">
    <property type="entry name" value="Get5_C"/>
</dbReference>
<accession>A0A0B2X0I6</accession>
<comment type="subcellular location">
    <subcellularLocation>
        <location evidence="1">Cytoplasm</location>
        <location evidence="1">Cytosol</location>
    </subcellularLocation>
</comment>
<protein>
    <submittedName>
        <fullName evidence="5">Ubiquitin supergroup</fullName>
    </submittedName>
</protein>
<dbReference type="EMBL" id="AZHE01000001">
    <property type="protein sequence ID" value="KHO02052.1"/>
    <property type="molecule type" value="Genomic_DNA"/>
</dbReference>
<keyword evidence="2" id="KW-0963">Cytoplasm</keyword>
<dbReference type="PANTHER" id="PTHR46555">
    <property type="entry name" value="UBIQUITIN-LIKE PROTEIN 4A"/>
    <property type="match status" value="1"/>
</dbReference>
<dbReference type="STRING" id="1081103.A0A0B2X0I6"/>
<organism evidence="5 6">
    <name type="scientific">Metarhizium album (strain ARSEF 1941)</name>
    <dbReference type="NCBI Taxonomy" id="1081103"/>
    <lineage>
        <taxon>Eukaryota</taxon>
        <taxon>Fungi</taxon>
        <taxon>Dikarya</taxon>
        <taxon>Ascomycota</taxon>
        <taxon>Pezizomycotina</taxon>
        <taxon>Sordariomycetes</taxon>
        <taxon>Hypocreomycetidae</taxon>
        <taxon>Hypocreales</taxon>
        <taxon>Clavicipitaceae</taxon>
        <taxon>Metarhizium</taxon>
    </lineage>
</organism>
<dbReference type="InterPro" id="IPR047154">
    <property type="entry name" value="UBL4A-like"/>
</dbReference>
<reference evidence="5 6" key="1">
    <citation type="journal article" date="2014" name="Proc. Natl. Acad. Sci. U.S.A.">
        <title>Trajectory and genomic determinants of fungal-pathogen speciation and host adaptation.</title>
        <authorList>
            <person name="Hu X."/>
            <person name="Xiao G."/>
            <person name="Zheng P."/>
            <person name="Shang Y."/>
            <person name="Su Y."/>
            <person name="Zhang X."/>
            <person name="Liu X."/>
            <person name="Zhan S."/>
            <person name="St Leger R.J."/>
            <person name="Wang C."/>
        </authorList>
    </citation>
    <scope>NUCLEOTIDE SEQUENCE [LARGE SCALE GENOMIC DNA]</scope>
    <source>
        <strain evidence="5 6">ARSEF 1941</strain>
    </source>
</reference>
<dbReference type="Pfam" id="PF12754">
    <property type="entry name" value="Get5_N"/>
    <property type="match status" value="1"/>
</dbReference>
<dbReference type="Gene3D" id="1.10.286.70">
    <property type="entry name" value="Get5 dimerization domain"/>
    <property type="match status" value="1"/>
</dbReference>
<evidence type="ECO:0000259" key="4">
    <source>
        <dbReference type="PROSITE" id="PS50053"/>
    </source>
</evidence>
<dbReference type="Proteomes" id="UP000030816">
    <property type="component" value="Unassembled WGS sequence"/>
</dbReference>
<dbReference type="InterPro" id="IPR000626">
    <property type="entry name" value="Ubiquitin-like_dom"/>
</dbReference>
<dbReference type="HOGENOM" id="CLU_075131_0_0_1"/>
<dbReference type="GO" id="GO:0006620">
    <property type="term" value="P:post-translational protein targeting to endoplasmic reticulum membrane"/>
    <property type="evidence" value="ECO:0007669"/>
    <property type="project" value="InterPro"/>
</dbReference>
<dbReference type="GO" id="GO:0005829">
    <property type="term" value="C:cytosol"/>
    <property type="evidence" value="ECO:0007669"/>
    <property type="project" value="UniProtKB-SubCell"/>
</dbReference>
<dbReference type="Gene3D" id="3.10.20.90">
    <property type="entry name" value="Phosphatidylinositol 3-kinase Catalytic Subunit, Chain A, domain 1"/>
    <property type="match status" value="1"/>
</dbReference>
<dbReference type="InterPro" id="IPR024737">
    <property type="entry name" value="Get5_N"/>
</dbReference>
<dbReference type="RefSeq" id="XP_040683117.1">
    <property type="nucleotide sequence ID" value="XM_040819852.1"/>
</dbReference>
<sequence>MYALASLYYIFPLLKAEANIAIPSSIRLAPSPLRAFAFAFATMAEAAFAKTFLSSLDSRPIKLSPDHVEDAKSFPPRPPVRPSLPQPNKRACNRTGPEQEKEAKTHKMQYILPRMPNPMSKPRTVLPGQERSLTVTLKSLRNPPLDLKLTSQPLNTSILDIKTRVARQTSIPVDKMKILHNKRPLTDSKVLKDVVGDSDLRLDLSVMVMGGAAAMQPEGKADAAAKASGWDALTTDAFWDDLRGFLEQRLKDENAAADLGALFKRTWESSRSATMI</sequence>
<feature type="compositionally biased region" description="Pro residues" evidence="3">
    <location>
        <begin position="75"/>
        <end position="85"/>
    </location>
</feature>
<dbReference type="CDD" id="cd17039">
    <property type="entry name" value="Ubl_ubiquitin_like"/>
    <property type="match status" value="1"/>
</dbReference>
<dbReference type="GeneID" id="63735508"/>
<evidence type="ECO:0000313" key="5">
    <source>
        <dbReference type="EMBL" id="KHO02052.1"/>
    </source>
</evidence>
<name>A0A0B2X0I6_METAS</name>
<gene>
    <name evidence="5" type="ORF">MAM_01053</name>
</gene>
<keyword evidence="6" id="KW-1185">Reference proteome</keyword>
<dbReference type="InterPro" id="IPR029071">
    <property type="entry name" value="Ubiquitin-like_domsf"/>
</dbReference>
<evidence type="ECO:0000256" key="2">
    <source>
        <dbReference type="ARBA" id="ARBA00022490"/>
    </source>
</evidence>
<proteinExistence type="predicted"/>
<dbReference type="SUPFAM" id="SSF54236">
    <property type="entry name" value="Ubiquitin-like"/>
    <property type="match status" value="1"/>
</dbReference>
<evidence type="ECO:0000256" key="1">
    <source>
        <dbReference type="ARBA" id="ARBA00004514"/>
    </source>
</evidence>
<feature type="region of interest" description="Disordered" evidence="3">
    <location>
        <begin position="67"/>
        <end position="105"/>
    </location>
</feature>
<dbReference type="OrthoDB" id="5366541at2759"/>
<dbReference type="PANTHER" id="PTHR46555:SF1">
    <property type="entry name" value="UBIQUITIN-LIKE PROTEIN 4A"/>
    <property type="match status" value="1"/>
</dbReference>